<evidence type="ECO:0000313" key="3">
    <source>
        <dbReference type="Proteomes" id="UP000241201"/>
    </source>
</evidence>
<dbReference type="Proteomes" id="UP000241201">
    <property type="component" value="Unassembled WGS sequence"/>
</dbReference>
<dbReference type="AlphaFoldDB" id="A0A2T3FZN0"/>
<evidence type="ECO:0000313" key="2">
    <source>
        <dbReference type="EMBL" id="PST40737.1"/>
    </source>
</evidence>
<feature type="transmembrane region" description="Helical" evidence="1">
    <location>
        <begin position="46"/>
        <end position="67"/>
    </location>
</feature>
<accession>A0A2T3FZN0</accession>
<proteinExistence type="predicted"/>
<organism evidence="2 3">
    <name type="scientific">Faecalibacillus faecis</name>
    <dbReference type="NCBI Taxonomy" id="1982628"/>
    <lineage>
        <taxon>Bacteria</taxon>
        <taxon>Bacillati</taxon>
        <taxon>Bacillota</taxon>
        <taxon>Erysipelotrichia</taxon>
        <taxon>Erysipelotrichales</taxon>
        <taxon>Coprobacillaceae</taxon>
        <taxon>Faecalibacillus</taxon>
    </lineage>
</organism>
<gene>
    <name evidence="2" type="ORF">C7U55_05595</name>
</gene>
<protein>
    <submittedName>
        <fullName evidence="2">Uncharacterized protein</fullName>
    </submittedName>
</protein>
<name>A0A2T3FZN0_9FIRM</name>
<keyword evidence="3" id="KW-1185">Reference proteome</keyword>
<feature type="transmembrane region" description="Helical" evidence="1">
    <location>
        <begin position="12"/>
        <end position="34"/>
    </location>
</feature>
<comment type="caution">
    <text evidence="2">The sequence shown here is derived from an EMBL/GenBank/DDBJ whole genome shotgun (WGS) entry which is preliminary data.</text>
</comment>
<sequence>MKVTVGKIKKRKVIKYCIGLLAPLFFYLFLLMNIDLGYDNYKECLLFIFITTLFIVMIFVLPSLIFLNSMWEVNQNSLKYIHFDHNLDKTKYLYSFLFRNKYPRYQINLRLSQIDFVQISYYRYSFYPSKYLVDGSGYKIVFKFNMLDGSQYIIENFVSHDRESFKQGIELMKKQGVRFVDPYHLLEALCSNKDINLHIALVEKEKNHD</sequence>
<dbReference type="EMBL" id="PYLP01000005">
    <property type="protein sequence ID" value="PST40737.1"/>
    <property type="molecule type" value="Genomic_DNA"/>
</dbReference>
<dbReference type="RefSeq" id="WP_106987729.1">
    <property type="nucleotide sequence ID" value="NZ_PYLP01000005.1"/>
</dbReference>
<evidence type="ECO:0000256" key="1">
    <source>
        <dbReference type="SAM" id="Phobius"/>
    </source>
</evidence>
<keyword evidence="1" id="KW-0812">Transmembrane</keyword>
<keyword evidence="1" id="KW-1133">Transmembrane helix</keyword>
<dbReference type="GeneID" id="77470566"/>
<keyword evidence="1" id="KW-0472">Membrane</keyword>
<reference evidence="3" key="1">
    <citation type="submission" date="2018-03" db="EMBL/GenBank/DDBJ databases">
        <title>Lachnoclostridium SNUG30370 gen.nov., sp.nov., isolated from human faeces.</title>
        <authorList>
            <person name="Seo B."/>
            <person name="Jeon K."/>
            <person name="Ko G."/>
        </authorList>
    </citation>
    <scope>NUCLEOTIDE SEQUENCE [LARGE SCALE GENOMIC DNA]</scope>
    <source>
        <strain evidence="3">SNUG30370</strain>
    </source>
</reference>